<evidence type="ECO:0000256" key="5">
    <source>
        <dbReference type="ARBA" id="ARBA00023155"/>
    </source>
</evidence>
<feature type="compositionally biased region" description="Polar residues" evidence="9">
    <location>
        <begin position="393"/>
        <end position="417"/>
    </location>
</feature>
<evidence type="ECO:0000256" key="9">
    <source>
        <dbReference type="SAM" id="MobiDB-lite"/>
    </source>
</evidence>
<feature type="compositionally biased region" description="Polar residues" evidence="9">
    <location>
        <begin position="376"/>
        <end position="385"/>
    </location>
</feature>
<keyword evidence="7 8" id="KW-0539">Nucleus</keyword>
<dbReference type="Pfam" id="PF05920">
    <property type="entry name" value="Homeobox_KN"/>
    <property type="match status" value="1"/>
</dbReference>
<evidence type="ECO:0000256" key="6">
    <source>
        <dbReference type="ARBA" id="ARBA00023163"/>
    </source>
</evidence>
<dbReference type="CDD" id="cd00086">
    <property type="entry name" value="homeodomain"/>
    <property type="match status" value="1"/>
</dbReference>
<dbReference type="GO" id="GO:0005634">
    <property type="term" value="C:nucleus"/>
    <property type="evidence" value="ECO:0007669"/>
    <property type="project" value="UniProtKB-SubCell"/>
</dbReference>
<accession>A0A6A3CJ79</accession>
<dbReference type="PANTHER" id="PTHR11850">
    <property type="entry name" value="HOMEOBOX PROTEIN TRANSCRIPTION FACTORS"/>
    <property type="match status" value="1"/>
</dbReference>
<evidence type="ECO:0000259" key="10">
    <source>
        <dbReference type="PROSITE" id="PS50071"/>
    </source>
</evidence>
<comment type="caution">
    <text evidence="11">The sequence shown here is derived from an EMBL/GenBank/DDBJ whole genome shotgun (WGS) entry which is preliminary data.</text>
</comment>
<proteinExistence type="inferred from homology"/>
<evidence type="ECO:0000313" key="11">
    <source>
        <dbReference type="EMBL" id="KAE8729395.1"/>
    </source>
</evidence>
<comment type="subcellular location">
    <subcellularLocation>
        <location evidence="1 8">Nucleus</location>
    </subcellularLocation>
</comment>
<evidence type="ECO:0000256" key="8">
    <source>
        <dbReference type="PROSITE-ProRule" id="PRU00108"/>
    </source>
</evidence>
<dbReference type="InterPro" id="IPR001356">
    <property type="entry name" value="HD"/>
</dbReference>
<dbReference type="InterPro" id="IPR008422">
    <property type="entry name" value="KN_HD"/>
</dbReference>
<keyword evidence="12" id="KW-1185">Reference proteome</keyword>
<evidence type="ECO:0000256" key="1">
    <source>
        <dbReference type="ARBA" id="ARBA00004123"/>
    </source>
</evidence>
<keyword evidence="4 8" id="KW-0238">DNA-binding</keyword>
<feature type="domain" description="Homeobox" evidence="10">
    <location>
        <begin position="272"/>
        <end position="335"/>
    </location>
</feature>
<evidence type="ECO:0000256" key="7">
    <source>
        <dbReference type="ARBA" id="ARBA00023242"/>
    </source>
</evidence>
<keyword evidence="3" id="KW-0805">Transcription regulation</keyword>
<feature type="region of interest" description="Disordered" evidence="9">
    <location>
        <begin position="363"/>
        <end position="424"/>
    </location>
</feature>
<reference evidence="11" key="1">
    <citation type="submission" date="2019-09" db="EMBL/GenBank/DDBJ databases">
        <title>Draft genome information of white flower Hibiscus syriacus.</title>
        <authorList>
            <person name="Kim Y.-M."/>
        </authorList>
    </citation>
    <scope>NUCLEOTIDE SEQUENCE [LARGE SCALE GENOMIC DNA]</scope>
    <source>
        <strain evidence="11">YM2019G1</strain>
    </source>
</reference>
<dbReference type="InterPro" id="IPR009057">
    <property type="entry name" value="Homeodomain-like_sf"/>
</dbReference>
<dbReference type="Gene3D" id="1.10.10.60">
    <property type="entry name" value="Homeodomain-like"/>
    <property type="match status" value="1"/>
</dbReference>
<dbReference type="SMART" id="SM00389">
    <property type="entry name" value="HOX"/>
    <property type="match status" value="1"/>
</dbReference>
<evidence type="ECO:0000256" key="4">
    <source>
        <dbReference type="ARBA" id="ARBA00023125"/>
    </source>
</evidence>
<comment type="similarity">
    <text evidence="2">Belongs to the TALE/BELL homeobox family.</text>
</comment>
<keyword evidence="6" id="KW-0804">Transcription</keyword>
<evidence type="ECO:0000256" key="2">
    <source>
        <dbReference type="ARBA" id="ARBA00006454"/>
    </source>
</evidence>
<protein>
    <submittedName>
        <fullName evidence="11">Homeobox protein BEL1-like protein</fullName>
    </submittedName>
</protein>
<dbReference type="FunFam" id="1.10.10.60:FF:000117">
    <property type="entry name" value="BEL1-like homeodomain protein 9"/>
    <property type="match status" value="1"/>
</dbReference>
<dbReference type="InterPro" id="IPR050224">
    <property type="entry name" value="TALE_homeobox"/>
</dbReference>
<name>A0A6A3CJ79_HIBSY</name>
<dbReference type="GO" id="GO:0003677">
    <property type="term" value="F:DNA binding"/>
    <property type="evidence" value="ECO:0007669"/>
    <property type="project" value="UniProtKB-UniRule"/>
</dbReference>
<organism evidence="11 12">
    <name type="scientific">Hibiscus syriacus</name>
    <name type="common">Rose of Sharon</name>
    <dbReference type="NCBI Taxonomy" id="106335"/>
    <lineage>
        <taxon>Eukaryota</taxon>
        <taxon>Viridiplantae</taxon>
        <taxon>Streptophyta</taxon>
        <taxon>Embryophyta</taxon>
        <taxon>Tracheophyta</taxon>
        <taxon>Spermatophyta</taxon>
        <taxon>Magnoliopsida</taxon>
        <taxon>eudicotyledons</taxon>
        <taxon>Gunneridae</taxon>
        <taxon>Pentapetalae</taxon>
        <taxon>rosids</taxon>
        <taxon>malvids</taxon>
        <taxon>Malvales</taxon>
        <taxon>Malvaceae</taxon>
        <taxon>Malvoideae</taxon>
        <taxon>Hibiscus</taxon>
    </lineage>
</organism>
<evidence type="ECO:0000256" key="3">
    <source>
        <dbReference type="ARBA" id="ARBA00023015"/>
    </source>
</evidence>
<keyword evidence="5 8" id="KW-0371">Homeobox</keyword>
<dbReference type="PROSITE" id="PS50071">
    <property type="entry name" value="HOMEOBOX_2"/>
    <property type="match status" value="1"/>
</dbReference>
<sequence length="527" mass="58577">MYYHYGLWCMYHGGTLNPIGLPHAPPSNHDQFLSLPLPSLTPSTGPSSLDGSNCPLSLLSGVCHNLWGSSIDQQNSPLERSSNPHLVSVASVGDAFGRPHDVASQLGLRRSGVSPRQGLSLSLSSQQVSYRLSNVETIIHGQPEVPTISLVADETKKPGSSTLTVTAVPNWISRVQSIVLNYSRNARIWSKDTGSTITKCMRWSFHSSRRRTISKHFRCLEDAMSKQIKATSKSLGEVDCLGAKIEGSRLRYVDHQLRQQRVLQQLGMAQHNNALKPQRGLPERAVCVLRAWLFEHFLHQYPQDSDKHMLAKQTGLTRSQLSNWFINARVRLWKPMVEEMYNEEVQEQQERTNGSLEIINANKSDQQKESGSSSSVQTMDQVKAKSNSKPKSFHQNNNNNTSPTDPFPNSTISTSPMGGSHKPEKAEKILAEFSYRDPADGDERLFKDGYSCERVYGSMREIERFDGDQQQVAAGFNGNSGVSLTLGLPHCEKISLSRNLVSNHNINQVGRRLELGASESDIDGINT</sequence>
<dbReference type="GO" id="GO:0006355">
    <property type="term" value="P:regulation of DNA-templated transcription"/>
    <property type="evidence" value="ECO:0007669"/>
    <property type="project" value="InterPro"/>
</dbReference>
<gene>
    <name evidence="11" type="ORF">F3Y22_tig00003715pilonHSYRG00038</name>
</gene>
<dbReference type="AlphaFoldDB" id="A0A6A3CJ79"/>
<feature type="DNA-binding region" description="Homeobox" evidence="8">
    <location>
        <begin position="274"/>
        <end position="336"/>
    </location>
</feature>
<evidence type="ECO:0000313" key="12">
    <source>
        <dbReference type="Proteomes" id="UP000436088"/>
    </source>
</evidence>
<dbReference type="SUPFAM" id="SSF46689">
    <property type="entry name" value="Homeodomain-like"/>
    <property type="match status" value="1"/>
</dbReference>
<dbReference type="EMBL" id="VEPZ02000229">
    <property type="protein sequence ID" value="KAE8729395.1"/>
    <property type="molecule type" value="Genomic_DNA"/>
</dbReference>
<dbReference type="Proteomes" id="UP000436088">
    <property type="component" value="Unassembled WGS sequence"/>
</dbReference>